<feature type="transmembrane region" description="Helical" evidence="6">
    <location>
        <begin position="198"/>
        <end position="221"/>
    </location>
</feature>
<dbReference type="InterPro" id="IPR035925">
    <property type="entry name" value="BSD_dom_sf"/>
</dbReference>
<feature type="compositionally biased region" description="Low complexity" evidence="5">
    <location>
        <begin position="808"/>
        <end position="822"/>
    </location>
</feature>
<dbReference type="EMBL" id="CAJOBC010000818">
    <property type="protein sequence ID" value="CAF3629140.1"/>
    <property type="molecule type" value="Genomic_DNA"/>
</dbReference>
<feature type="transmembrane region" description="Helical" evidence="6">
    <location>
        <begin position="301"/>
        <end position="326"/>
    </location>
</feature>
<feature type="region of interest" description="Disordered" evidence="5">
    <location>
        <begin position="1"/>
        <end position="23"/>
    </location>
</feature>
<feature type="transmembrane region" description="Helical" evidence="6">
    <location>
        <begin position="453"/>
        <end position="472"/>
    </location>
</feature>
<reference evidence="9" key="1">
    <citation type="submission" date="2021-02" db="EMBL/GenBank/DDBJ databases">
        <authorList>
            <person name="Nowell W R."/>
        </authorList>
    </citation>
    <scope>NUCLEOTIDE SEQUENCE</scope>
</reference>
<feature type="transmembrane region" description="Helical" evidence="6">
    <location>
        <begin position="163"/>
        <end position="186"/>
    </location>
</feature>
<dbReference type="AlphaFoldDB" id="A0A813VL55"/>
<dbReference type="InterPro" id="IPR013057">
    <property type="entry name" value="AA_transpt_TM"/>
</dbReference>
<dbReference type="EMBL" id="CAJOBA010000621">
    <property type="protein sequence ID" value="CAF3545401.1"/>
    <property type="molecule type" value="Genomic_DNA"/>
</dbReference>
<dbReference type="GO" id="GO:0005774">
    <property type="term" value="C:vacuolar membrane"/>
    <property type="evidence" value="ECO:0007669"/>
    <property type="project" value="TreeGrafter"/>
</dbReference>
<feature type="transmembrane region" description="Helical" evidence="6">
    <location>
        <begin position="418"/>
        <end position="441"/>
    </location>
</feature>
<keyword evidence="12" id="KW-1185">Reference proteome</keyword>
<dbReference type="Pfam" id="PF01490">
    <property type="entry name" value="Aa_trans"/>
    <property type="match status" value="1"/>
</dbReference>
<dbReference type="EMBL" id="CAJNOQ010000818">
    <property type="protein sequence ID" value="CAF0841790.1"/>
    <property type="molecule type" value="Genomic_DNA"/>
</dbReference>
<feature type="compositionally biased region" description="Basic and acidic residues" evidence="5">
    <location>
        <begin position="823"/>
        <end position="836"/>
    </location>
</feature>
<evidence type="ECO:0000256" key="3">
    <source>
        <dbReference type="ARBA" id="ARBA00022989"/>
    </source>
</evidence>
<comment type="subcellular location">
    <subcellularLocation>
        <location evidence="1">Membrane</location>
        <topology evidence="1">Multi-pass membrane protein</topology>
    </subcellularLocation>
</comment>
<feature type="region of interest" description="Disordered" evidence="5">
    <location>
        <begin position="798"/>
        <end position="848"/>
    </location>
</feature>
<keyword evidence="3 6" id="KW-1133">Transmembrane helix</keyword>
<evidence type="ECO:0000313" key="11">
    <source>
        <dbReference type="EMBL" id="CAF3629140.1"/>
    </source>
</evidence>
<feature type="domain" description="BSD" evidence="7">
    <location>
        <begin position="570"/>
        <end position="622"/>
    </location>
</feature>
<proteinExistence type="predicted"/>
<sequence length="848" mass="96561">MSSDTSPTIISQSETSSPSSMLSVLHIPTDPQRIKKSPSVTSITDGRRYIDENNETDAVAPLVSATESEHTTTNTETLMHIIKGNIGTGILALPYALSKAGILFGSITFWIMGIMTLYCMHQLLRCHEYHRQRTARVKCDFGDVMRYTLECCRSKHVQRYSKLGKFTIDGFIIVTQLGICSVYFVFVSASIKQVVDYYYIYNMPIQIYMVLILIPIMGFSFIKSLKVLAPFSLIANIIQLAGLVIIMQYVVRTHIPFDQLPLITPPKSWPIYFASAMYMFEGIGLVLPIRQKMKEPEAYGGWTGVLTTGILLVTILYFFVGFYGYIRYGDNALGSITLNLPVDNVLYQITKLMYALAIFLSYNLQFYVPFTLLWPRVCRKVLYKYSDNVVNKFEIGFRLILIILTFCIASLIPNLGLVISLVGAIASTALSVIFPPILETITFWPDGLGRAKWMLILNILIVTFGFYSLNVLEFVKNDLNEFTSTVKTDTENYVSKATTVVKTQQVGDLGLKKIVSRLNSVVQNTNSKEKMNTTDLSSKFDRVHSELNKIQNDETIYLNDPVPRDLYNQWKSNFNVDSKKGEISQLLIDNSNVRSIYSRLVPAKTTHTDFWTRYFYCVYQIEEDEIRRLNNLKRAQKMINEENKNDEADWDEDEEWLNASILGNISVVKPDLTTDLITQSTQLSSTTPEKQTSNAQVVEQSIKEEMKEQQQVASPIVLKDENTFEQQTDVSPTIIPNTSQSQIDTEIIKQEENKIDECVPLKVAKNKDSDTSDSWEQEFEDELLATTSDVELERKLNEVSIRRNQLVTEASETLPQTTTTSKESTEQKAHPKSKENFDEEGDEWENWT</sequence>
<dbReference type="PANTHER" id="PTHR22950">
    <property type="entry name" value="AMINO ACID TRANSPORTER"/>
    <property type="match status" value="1"/>
</dbReference>
<feature type="transmembrane region" description="Helical" evidence="6">
    <location>
        <begin position="395"/>
        <end position="412"/>
    </location>
</feature>
<name>A0A813VL55_9BILA</name>
<evidence type="ECO:0000313" key="12">
    <source>
        <dbReference type="Proteomes" id="UP000663829"/>
    </source>
</evidence>
<feature type="transmembrane region" description="Helical" evidence="6">
    <location>
        <begin position="233"/>
        <end position="251"/>
    </location>
</feature>
<dbReference type="PROSITE" id="PS50858">
    <property type="entry name" value="BSD"/>
    <property type="match status" value="1"/>
</dbReference>
<dbReference type="Proteomes" id="UP000681722">
    <property type="component" value="Unassembled WGS sequence"/>
</dbReference>
<dbReference type="EMBL" id="CAJNOK010000621">
    <property type="protein sequence ID" value="CAF0765356.1"/>
    <property type="molecule type" value="Genomic_DNA"/>
</dbReference>
<dbReference type="GO" id="GO:0015179">
    <property type="term" value="F:L-amino acid transmembrane transporter activity"/>
    <property type="evidence" value="ECO:0007669"/>
    <property type="project" value="TreeGrafter"/>
</dbReference>
<dbReference type="SUPFAM" id="SSF140383">
    <property type="entry name" value="BSD domain-like"/>
    <property type="match status" value="1"/>
</dbReference>
<evidence type="ECO:0000313" key="8">
    <source>
        <dbReference type="EMBL" id="CAF0765356.1"/>
    </source>
</evidence>
<evidence type="ECO:0000259" key="7">
    <source>
        <dbReference type="PROSITE" id="PS50858"/>
    </source>
</evidence>
<accession>A0A813VL55</accession>
<gene>
    <name evidence="9" type="ORF">GPM918_LOCUS5603</name>
    <name evidence="8" type="ORF">OVA965_LOCUS2780</name>
    <name evidence="11" type="ORF">SRO942_LOCUS5603</name>
    <name evidence="10" type="ORF">TMI583_LOCUS2779</name>
</gene>
<evidence type="ECO:0000313" key="10">
    <source>
        <dbReference type="EMBL" id="CAF3545401.1"/>
    </source>
</evidence>
<protein>
    <recommendedName>
        <fullName evidence="7">BSD domain-containing protein</fullName>
    </recommendedName>
</protein>
<dbReference type="Pfam" id="PF03909">
    <property type="entry name" value="BSD"/>
    <property type="match status" value="1"/>
</dbReference>
<evidence type="ECO:0000256" key="4">
    <source>
        <dbReference type="ARBA" id="ARBA00023136"/>
    </source>
</evidence>
<evidence type="ECO:0000256" key="5">
    <source>
        <dbReference type="SAM" id="MobiDB-lite"/>
    </source>
</evidence>
<dbReference type="InterPro" id="IPR005607">
    <property type="entry name" value="BSD_dom"/>
</dbReference>
<organism evidence="9 12">
    <name type="scientific">Didymodactylos carnosus</name>
    <dbReference type="NCBI Taxonomy" id="1234261"/>
    <lineage>
        <taxon>Eukaryota</taxon>
        <taxon>Metazoa</taxon>
        <taxon>Spiralia</taxon>
        <taxon>Gnathifera</taxon>
        <taxon>Rotifera</taxon>
        <taxon>Eurotatoria</taxon>
        <taxon>Bdelloidea</taxon>
        <taxon>Philodinida</taxon>
        <taxon>Philodinidae</taxon>
        <taxon>Didymodactylos</taxon>
    </lineage>
</organism>
<evidence type="ECO:0000256" key="1">
    <source>
        <dbReference type="ARBA" id="ARBA00004141"/>
    </source>
</evidence>
<dbReference type="OrthoDB" id="1684102at2759"/>
<comment type="caution">
    <text evidence="9">The sequence shown here is derived from an EMBL/GenBank/DDBJ whole genome shotgun (WGS) entry which is preliminary data.</text>
</comment>
<dbReference type="Proteomes" id="UP000682733">
    <property type="component" value="Unassembled WGS sequence"/>
</dbReference>
<evidence type="ECO:0000313" key="9">
    <source>
        <dbReference type="EMBL" id="CAF0841790.1"/>
    </source>
</evidence>
<evidence type="ECO:0000256" key="6">
    <source>
        <dbReference type="SAM" id="Phobius"/>
    </source>
</evidence>
<evidence type="ECO:0000256" key="2">
    <source>
        <dbReference type="ARBA" id="ARBA00022692"/>
    </source>
</evidence>
<feature type="transmembrane region" description="Helical" evidence="6">
    <location>
        <begin position="271"/>
        <end position="289"/>
    </location>
</feature>
<dbReference type="Gene3D" id="1.10.3970.10">
    <property type="entry name" value="BSD domain"/>
    <property type="match status" value="1"/>
</dbReference>
<feature type="compositionally biased region" description="Low complexity" evidence="5">
    <location>
        <begin position="1"/>
        <end position="20"/>
    </location>
</feature>
<dbReference type="Proteomes" id="UP000663829">
    <property type="component" value="Unassembled WGS sequence"/>
</dbReference>
<feature type="compositionally biased region" description="Acidic residues" evidence="5">
    <location>
        <begin position="837"/>
        <end position="848"/>
    </location>
</feature>
<dbReference type="SMART" id="SM00751">
    <property type="entry name" value="BSD"/>
    <property type="match status" value="1"/>
</dbReference>
<dbReference type="PANTHER" id="PTHR22950:SF349">
    <property type="entry name" value="AMINO ACID TRANSPORTER TRANSMEMBRANE DOMAIN-CONTAINING PROTEIN"/>
    <property type="match status" value="1"/>
</dbReference>
<keyword evidence="4 6" id="KW-0472">Membrane</keyword>
<dbReference type="Proteomes" id="UP000677228">
    <property type="component" value="Unassembled WGS sequence"/>
</dbReference>
<feature type="transmembrane region" description="Helical" evidence="6">
    <location>
        <begin position="352"/>
        <end position="374"/>
    </location>
</feature>
<keyword evidence="2 6" id="KW-0812">Transmembrane</keyword>
<feature type="transmembrane region" description="Helical" evidence="6">
    <location>
        <begin position="102"/>
        <end position="124"/>
    </location>
</feature>